<gene>
    <name evidence="2" type="ORF">OR16_21156</name>
</gene>
<dbReference type="EMBL" id="AHJE01000051">
    <property type="protein sequence ID" value="EHP41248.1"/>
    <property type="molecule type" value="Genomic_DNA"/>
</dbReference>
<name>H1S8C8_9BURK</name>
<dbReference type="RefSeq" id="WP_006159682.1">
    <property type="nucleotide sequence ID" value="NZ_AHJE01000051.1"/>
</dbReference>
<dbReference type="PATRIC" id="fig|1127483.3.peg.4235"/>
<reference evidence="2 3" key="1">
    <citation type="journal article" date="2012" name="J. Bacteriol.">
        <title>De Novo Genome Project of Cupriavidus basilensis OR16.</title>
        <authorList>
            <person name="Cserhati M."/>
            <person name="Kriszt B."/>
            <person name="Szoboszlay S."/>
            <person name="Toth A."/>
            <person name="Szabo I."/>
            <person name="Tancsics A."/>
            <person name="Nagy I."/>
            <person name="Horvath B."/>
            <person name="Nagy I."/>
            <person name="Kukolya J."/>
        </authorList>
    </citation>
    <scope>NUCLEOTIDE SEQUENCE [LARGE SCALE GENOMIC DNA]</scope>
    <source>
        <strain evidence="2 3">OR16</strain>
    </source>
</reference>
<evidence type="ECO:0000256" key="1">
    <source>
        <dbReference type="SAM" id="MobiDB-lite"/>
    </source>
</evidence>
<evidence type="ECO:0000313" key="3">
    <source>
        <dbReference type="Proteomes" id="UP000005808"/>
    </source>
</evidence>
<protein>
    <submittedName>
        <fullName evidence="2">Uncharacterized protein</fullName>
    </submittedName>
</protein>
<accession>H1S8C8</accession>
<evidence type="ECO:0000313" key="2">
    <source>
        <dbReference type="EMBL" id="EHP41248.1"/>
    </source>
</evidence>
<comment type="caution">
    <text evidence="2">The sequence shown here is derived from an EMBL/GenBank/DDBJ whole genome shotgun (WGS) entry which is preliminary data.</text>
</comment>
<proteinExistence type="predicted"/>
<organism evidence="2 3">
    <name type="scientific">Cupriavidus basilensis OR16</name>
    <dbReference type="NCBI Taxonomy" id="1127483"/>
    <lineage>
        <taxon>Bacteria</taxon>
        <taxon>Pseudomonadati</taxon>
        <taxon>Pseudomonadota</taxon>
        <taxon>Betaproteobacteria</taxon>
        <taxon>Burkholderiales</taxon>
        <taxon>Burkholderiaceae</taxon>
        <taxon>Cupriavidus</taxon>
    </lineage>
</organism>
<dbReference type="OrthoDB" id="7159357at2"/>
<feature type="region of interest" description="Disordered" evidence="1">
    <location>
        <begin position="49"/>
        <end position="71"/>
    </location>
</feature>
<dbReference type="Proteomes" id="UP000005808">
    <property type="component" value="Unassembled WGS sequence"/>
</dbReference>
<dbReference type="AlphaFoldDB" id="H1S8C8"/>
<sequence>MNAKCPKCGTLTDIDAYHTHPNGKREGVYRCFSRGCWNTFMRPVNEDSRRDAGTETFSHKPKTVPTIKTDC</sequence>